<accession>A0A7G6YAA5</accession>
<dbReference type="KEGG" id="lse:F1C12_09955"/>
<protein>
    <submittedName>
        <fullName evidence="1">TnsA-like heteromeric transposase endonuclease subunit</fullName>
    </submittedName>
</protein>
<dbReference type="RefSeq" id="WP_185278581.1">
    <property type="nucleotide sequence ID" value="NZ_CP043641.1"/>
</dbReference>
<proteinExistence type="predicted"/>
<dbReference type="InterPro" id="IPR048000">
    <property type="entry name" value="TnsA-like"/>
</dbReference>
<organism evidence="1 2">
    <name type="scientific">Leifsonia shinshuensis</name>
    <dbReference type="NCBI Taxonomy" id="150026"/>
    <lineage>
        <taxon>Bacteria</taxon>
        <taxon>Bacillati</taxon>
        <taxon>Actinomycetota</taxon>
        <taxon>Actinomycetes</taxon>
        <taxon>Micrococcales</taxon>
        <taxon>Microbacteriaceae</taxon>
        <taxon>Leifsonia</taxon>
    </lineage>
</organism>
<dbReference type="AlphaFoldDB" id="A0A7G6YAA5"/>
<keyword evidence="1" id="KW-0378">Hydrolase</keyword>
<name>A0A7G6YAA5_9MICO</name>
<reference evidence="2" key="1">
    <citation type="submission" date="2019-09" db="EMBL/GenBank/DDBJ databases">
        <title>Antimicrobial potential of Antarctic Bacteria.</title>
        <authorList>
            <person name="Benaud N."/>
            <person name="Edwards R.J."/>
            <person name="Ferrari B.C."/>
        </authorList>
    </citation>
    <scope>NUCLEOTIDE SEQUENCE [LARGE SCALE GENOMIC DNA]</scope>
    <source>
        <strain evidence="2">INR9</strain>
    </source>
</reference>
<keyword evidence="1" id="KW-0540">Nuclease</keyword>
<gene>
    <name evidence="1" type="ORF">F1C12_09955</name>
</gene>
<dbReference type="NCBIfam" id="NF033179">
    <property type="entry name" value="TnsA_like_Actin"/>
    <property type="match status" value="1"/>
</dbReference>
<evidence type="ECO:0000313" key="2">
    <source>
        <dbReference type="Proteomes" id="UP000515511"/>
    </source>
</evidence>
<sequence>MPGKNKQVYKAIQPIEPRTRNLVLWLDKHGTKHTEPAGPAIVHQPFELNRRAREPVHYRGQRHRPGLYWFAQLNRHVWHESMLEKWALVFLDFLSPVEAVIPQPCLVQFEDGTHHWPDYFVLHADGTRAILDVHFDGLINDRVRRQFENTKRVCDSIGWKYETFTGVDQVLLKNVLLLSLYRHPRWAPPPEDAAELLRTAPGLTLTDLLDRRNPIAPVVTTSQLYHLLWTGQLAADLTKPLNDATTLQKGI</sequence>
<keyword evidence="1" id="KW-0255">Endonuclease</keyword>
<dbReference type="EMBL" id="CP043641">
    <property type="protein sequence ID" value="QNE35420.1"/>
    <property type="molecule type" value="Genomic_DNA"/>
</dbReference>
<dbReference type="GO" id="GO:0004519">
    <property type="term" value="F:endonuclease activity"/>
    <property type="evidence" value="ECO:0007669"/>
    <property type="project" value="UniProtKB-KW"/>
</dbReference>
<evidence type="ECO:0000313" key="1">
    <source>
        <dbReference type="EMBL" id="QNE35420.1"/>
    </source>
</evidence>
<dbReference type="Proteomes" id="UP000515511">
    <property type="component" value="Chromosome"/>
</dbReference>